<gene>
    <name evidence="1" type="ORF">NKI81_29590</name>
</gene>
<evidence type="ECO:0000313" key="1">
    <source>
        <dbReference type="EMBL" id="MER9288025.1"/>
    </source>
</evidence>
<protein>
    <submittedName>
        <fullName evidence="1">Uncharacterized protein</fullName>
    </submittedName>
</protein>
<organism evidence="1 2">
    <name type="scientific">Mesorhizobium australicum</name>
    <dbReference type="NCBI Taxonomy" id="536018"/>
    <lineage>
        <taxon>Bacteria</taxon>
        <taxon>Pseudomonadati</taxon>
        <taxon>Pseudomonadota</taxon>
        <taxon>Alphaproteobacteria</taxon>
        <taxon>Hyphomicrobiales</taxon>
        <taxon>Phyllobacteriaceae</taxon>
        <taxon>Mesorhizobium</taxon>
    </lineage>
</organism>
<dbReference type="Proteomes" id="UP001480082">
    <property type="component" value="Unassembled WGS sequence"/>
</dbReference>
<name>A0ACC6T7W6_9HYPH</name>
<evidence type="ECO:0000313" key="2">
    <source>
        <dbReference type="Proteomes" id="UP001480082"/>
    </source>
</evidence>
<reference evidence="1 2" key="1">
    <citation type="journal article" date="2024" name="Proc. Natl. Acad. Sci. U.S.A.">
        <title>The evolutionary genomics of adaptation to stress in wild rhizobium bacteria.</title>
        <authorList>
            <person name="Kehlet-Delgado H."/>
            <person name="Montoya A.P."/>
            <person name="Jensen K.T."/>
            <person name="Wendlandt C.E."/>
            <person name="Dexheimer C."/>
            <person name="Roberts M."/>
            <person name="Torres Martinez L."/>
            <person name="Friesen M.L."/>
            <person name="Griffitts J.S."/>
            <person name="Porter S.S."/>
        </authorList>
    </citation>
    <scope>NUCLEOTIDE SEQUENCE [LARGE SCALE GENOMIC DNA]</scope>
    <source>
        <strain evidence="1 2">M0468</strain>
    </source>
</reference>
<comment type="caution">
    <text evidence="1">The sequence shown here is derived from an EMBL/GenBank/DDBJ whole genome shotgun (WGS) entry which is preliminary data.</text>
</comment>
<proteinExistence type="predicted"/>
<keyword evidence="2" id="KW-1185">Reference proteome</keyword>
<dbReference type="EMBL" id="JAMYRI010000028">
    <property type="protein sequence ID" value="MER9288025.1"/>
    <property type="molecule type" value="Genomic_DNA"/>
</dbReference>
<sequence>MAKYQVEEIYGDTVVSLGIVVENDPMKAAEATPEPKGLAEGTAGPLVPGDR</sequence>
<accession>A0ACC6T7W6</accession>